<protein>
    <submittedName>
        <fullName evidence="1">Uncharacterized protein</fullName>
    </submittedName>
</protein>
<reference evidence="1 2" key="1">
    <citation type="submission" date="2023-09" db="EMBL/GenBank/DDBJ databases">
        <title>Multi-omics analysis of a traditional fermented food reveals byproduct-associated fungal strains for waste-to-food upcycling.</title>
        <authorList>
            <consortium name="Lawrence Berkeley National Laboratory"/>
            <person name="Rekdal V.M."/>
            <person name="Villalobos-Escobedo J.M."/>
            <person name="Rodriguez-Valeron N."/>
            <person name="Garcia M.O."/>
            <person name="Vasquez D.P."/>
            <person name="Damayanti I."/>
            <person name="Sorensen P.M."/>
            <person name="Baidoo E.E."/>
            <person name="De Carvalho A.C."/>
            <person name="Riley R."/>
            <person name="Lipzen A."/>
            <person name="He G."/>
            <person name="Yan M."/>
            <person name="Haridas S."/>
            <person name="Daum C."/>
            <person name="Yoshinaga Y."/>
            <person name="Ng V."/>
            <person name="Grigoriev I.V."/>
            <person name="Munk R."/>
            <person name="Nuraida L."/>
            <person name="Wijaya C.H."/>
            <person name="Morales P.-C."/>
            <person name="Keasling J.D."/>
        </authorList>
    </citation>
    <scope>NUCLEOTIDE SEQUENCE [LARGE SCALE GENOMIC DNA]</scope>
    <source>
        <strain evidence="1 2">FGSC 2613</strain>
    </source>
</reference>
<name>A0ABR3DQN1_NEUIN</name>
<comment type="caution">
    <text evidence="1">The sequence shown here is derived from an EMBL/GenBank/DDBJ whole genome shotgun (WGS) entry which is preliminary data.</text>
</comment>
<dbReference type="EMBL" id="JAVLET010000001">
    <property type="protein sequence ID" value="KAL0474970.1"/>
    <property type="molecule type" value="Genomic_DNA"/>
</dbReference>
<evidence type="ECO:0000313" key="1">
    <source>
        <dbReference type="EMBL" id="KAL0474970.1"/>
    </source>
</evidence>
<proteinExistence type="predicted"/>
<evidence type="ECO:0000313" key="2">
    <source>
        <dbReference type="Proteomes" id="UP001451303"/>
    </source>
</evidence>
<accession>A0ABR3DQN1</accession>
<dbReference type="Proteomes" id="UP001451303">
    <property type="component" value="Unassembled WGS sequence"/>
</dbReference>
<gene>
    <name evidence="1" type="ORF">QR685DRAFT_29730</name>
</gene>
<keyword evidence="2" id="KW-1185">Reference proteome</keyword>
<sequence length="213" mass="23512">MACSRSPSCYTTLQLRKSRVVVGRGGGRGRLVGRVTVPGALAADLRTEHSAVRVAWVSPLIRPALPFSFASFPSKAHTFLHRSRVRPTSGSRARVRFPLALVGGSQGSRFGRVRSAEKLLTEKSPLLMAMSNAKHHTCIAHKVRKPPQRSTELIRDEEDLLPKSHSLRDSLALVCRLKNASLCFVTIHGSLEAQAKANPWVVCEDGRSNWWMQ</sequence>
<organism evidence="1 2">
    <name type="scientific">Neurospora intermedia</name>
    <dbReference type="NCBI Taxonomy" id="5142"/>
    <lineage>
        <taxon>Eukaryota</taxon>
        <taxon>Fungi</taxon>
        <taxon>Dikarya</taxon>
        <taxon>Ascomycota</taxon>
        <taxon>Pezizomycotina</taxon>
        <taxon>Sordariomycetes</taxon>
        <taxon>Sordariomycetidae</taxon>
        <taxon>Sordariales</taxon>
        <taxon>Sordariaceae</taxon>
        <taxon>Neurospora</taxon>
    </lineage>
</organism>